<keyword evidence="1" id="KW-1133">Transmembrane helix</keyword>
<dbReference type="GeneID" id="89335775"/>
<feature type="transmembrane region" description="Helical" evidence="1">
    <location>
        <begin position="29"/>
        <end position="52"/>
    </location>
</feature>
<dbReference type="RefSeq" id="WP_338602977.1">
    <property type="nucleotide sequence ID" value="NZ_CP146016.1"/>
</dbReference>
<evidence type="ECO:0000313" key="2">
    <source>
        <dbReference type="EMBL" id="WWQ61132.1"/>
    </source>
</evidence>
<dbReference type="EMBL" id="CP146016">
    <property type="protein sequence ID" value="WWQ61132.1"/>
    <property type="molecule type" value="Genomic_DNA"/>
</dbReference>
<dbReference type="AlphaFoldDB" id="A0AAX4L2M3"/>
<proteinExistence type="predicted"/>
<evidence type="ECO:0000313" key="3">
    <source>
        <dbReference type="Proteomes" id="UP001432202"/>
    </source>
</evidence>
<dbReference type="Proteomes" id="UP001432202">
    <property type="component" value="Chromosome"/>
</dbReference>
<reference evidence="2 3" key="1">
    <citation type="submission" date="2024-02" db="EMBL/GenBank/DDBJ databases">
        <title>STSV induces naive adaptation in Sulfolobus.</title>
        <authorList>
            <person name="Xiang X."/>
            <person name="Song M."/>
        </authorList>
    </citation>
    <scope>NUCLEOTIDE SEQUENCE [LARGE SCALE GENOMIC DNA]</scope>
    <source>
        <strain evidence="2 3">RT2</strain>
    </source>
</reference>
<sequence length="63" mass="7195">MERNLLSVYLINRQIFLNASRIFASAIEILVSTNFDIVSLIPLLILASLFFYRSKKELSTSLS</sequence>
<keyword evidence="3" id="KW-1185">Reference proteome</keyword>
<keyword evidence="1" id="KW-0472">Membrane</keyword>
<accession>A0AAX4L2M3</accession>
<evidence type="ECO:0000256" key="1">
    <source>
        <dbReference type="SAM" id="Phobius"/>
    </source>
</evidence>
<keyword evidence="1" id="KW-0812">Transmembrane</keyword>
<name>A0AAX4L2M3_9CREN</name>
<gene>
    <name evidence="2" type="ORF">V6M85_03365</name>
</gene>
<organism evidence="2 3">
    <name type="scientific">Sulfolobus tengchongensis</name>
    <dbReference type="NCBI Taxonomy" id="207809"/>
    <lineage>
        <taxon>Archaea</taxon>
        <taxon>Thermoproteota</taxon>
        <taxon>Thermoprotei</taxon>
        <taxon>Sulfolobales</taxon>
        <taxon>Sulfolobaceae</taxon>
        <taxon>Sulfolobus</taxon>
    </lineage>
</organism>
<protein>
    <submittedName>
        <fullName evidence="2">Uncharacterized protein</fullName>
    </submittedName>
</protein>